<proteinExistence type="predicted"/>
<accession>A0A4C1W4Y7</accession>
<reference evidence="1 2" key="1">
    <citation type="journal article" date="2019" name="Commun. Biol.">
        <title>The bagworm genome reveals a unique fibroin gene that provides high tensile strength.</title>
        <authorList>
            <person name="Kono N."/>
            <person name="Nakamura H."/>
            <person name="Ohtoshi R."/>
            <person name="Tomita M."/>
            <person name="Numata K."/>
            <person name="Arakawa K."/>
        </authorList>
    </citation>
    <scope>NUCLEOTIDE SEQUENCE [LARGE SCALE GENOMIC DNA]</scope>
</reference>
<keyword evidence="2" id="KW-1185">Reference proteome</keyword>
<organism evidence="1 2">
    <name type="scientific">Eumeta variegata</name>
    <name type="common">Bagworm moth</name>
    <name type="synonym">Eumeta japonica</name>
    <dbReference type="NCBI Taxonomy" id="151549"/>
    <lineage>
        <taxon>Eukaryota</taxon>
        <taxon>Metazoa</taxon>
        <taxon>Ecdysozoa</taxon>
        <taxon>Arthropoda</taxon>
        <taxon>Hexapoda</taxon>
        <taxon>Insecta</taxon>
        <taxon>Pterygota</taxon>
        <taxon>Neoptera</taxon>
        <taxon>Endopterygota</taxon>
        <taxon>Lepidoptera</taxon>
        <taxon>Glossata</taxon>
        <taxon>Ditrysia</taxon>
        <taxon>Tineoidea</taxon>
        <taxon>Psychidae</taxon>
        <taxon>Oiketicinae</taxon>
        <taxon>Eumeta</taxon>
    </lineage>
</organism>
<sequence length="275" mass="30610">MSDRRSFFGSSRFSIVEFLRSGRSGDPPFHHIPHTGDEFRDGRPSTAVNNKNIDAVRRMIETDMYVTYHAIQAALAERRFTVSSPPEWDHPLAGARHPATFKSTRLFRCRQTPKTDRHYIELRSISMPILRVIQRTKLCRSELAANGILRRYYTPRPVLLIRRVSILRHCDAFVTNFTAAKLPCGSCGGPAHVSAPYRGRAAVVTRRRLFYGLLSLAAVAGRGLPAAPTTYKLRFSGLHISGVGEGPLESQPPPSAVTMRVCSTFLRAFAQTGGC</sequence>
<dbReference type="EMBL" id="BGZK01000474">
    <property type="protein sequence ID" value="GBP45960.1"/>
    <property type="molecule type" value="Genomic_DNA"/>
</dbReference>
<evidence type="ECO:0000313" key="1">
    <source>
        <dbReference type="EMBL" id="GBP45960.1"/>
    </source>
</evidence>
<evidence type="ECO:0000313" key="2">
    <source>
        <dbReference type="Proteomes" id="UP000299102"/>
    </source>
</evidence>
<dbReference type="Proteomes" id="UP000299102">
    <property type="component" value="Unassembled WGS sequence"/>
</dbReference>
<name>A0A4C1W4Y7_EUMVA</name>
<protein>
    <submittedName>
        <fullName evidence="1">Uncharacterized protein</fullName>
    </submittedName>
</protein>
<dbReference type="AlphaFoldDB" id="A0A4C1W4Y7"/>
<gene>
    <name evidence="1" type="ORF">EVAR_41262_1</name>
</gene>
<comment type="caution">
    <text evidence="1">The sequence shown here is derived from an EMBL/GenBank/DDBJ whole genome shotgun (WGS) entry which is preliminary data.</text>
</comment>